<dbReference type="EMBL" id="DSTX01000011">
    <property type="protein sequence ID" value="HFK20973.1"/>
    <property type="molecule type" value="Genomic_DNA"/>
</dbReference>
<dbReference type="SUPFAM" id="SSF56281">
    <property type="entry name" value="Metallo-hydrolase/oxidoreductase"/>
    <property type="match status" value="1"/>
</dbReference>
<dbReference type="InterPro" id="IPR035680">
    <property type="entry name" value="Clx_II_MBL"/>
</dbReference>
<dbReference type="Gene3D" id="3.60.15.10">
    <property type="entry name" value="Ribonuclease Z/Hydroxyacylglutathione hydrolase-like"/>
    <property type="match status" value="1"/>
</dbReference>
<dbReference type="GO" id="GO:0070813">
    <property type="term" value="P:hydrogen sulfide metabolic process"/>
    <property type="evidence" value="ECO:0007669"/>
    <property type="project" value="TreeGrafter"/>
</dbReference>
<evidence type="ECO:0000256" key="2">
    <source>
        <dbReference type="ARBA" id="ARBA00006759"/>
    </source>
</evidence>
<organism evidence="7">
    <name type="scientific">Candidatus Methanomethylicus mesodigestus</name>
    <dbReference type="NCBI Taxonomy" id="1867258"/>
    <lineage>
        <taxon>Archaea</taxon>
        <taxon>Thermoproteota</taxon>
        <taxon>Methanosuratincolia</taxon>
        <taxon>Candidatus Methanomethylicales</taxon>
        <taxon>Candidatus Methanomethylicaceae</taxon>
        <taxon>Candidatus Methanomethylicus</taxon>
    </lineage>
</organism>
<keyword evidence="5" id="KW-0862">Zinc</keyword>
<comment type="similarity">
    <text evidence="2">Belongs to the metallo-beta-lactamase superfamily. Glyoxalase II family.</text>
</comment>
<protein>
    <submittedName>
        <fullName evidence="7">MBL fold metallo-hydrolase</fullName>
    </submittedName>
</protein>
<comment type="cofactor">
    <cofactor evidence="1">
        <name>Zn(2+)</name>
        <dbReference type="ChEBI" id="CHEBI:29105"/>
    </cofactor>
</comment>
<dbReference type="InterPro" id="IPR001279">
    <property type="entry name" value="Metallo-B-lactamas"/>
</dbReference>
<reference evidence="7" key="1">
    <citation type="journal article" date="2020" name="mSystems">
        <title>Genome- and Community-Level Interaction Insights into Carbon Utilization and Element Cycling Functions of Hydrothermarchaeota in Hydrothermal Sediment.</title>
        <authorList>
            <person name="Zhou Z."/>
            <person name="Liu Y."/>
            <person name="Xu W."/>
            <person name="Pan J."/>
            <person name="Luo Z.H."/>
            <person name="Li M."/>
        </authorList>
    </citation>
    <scope>NUCLEOTIDE SEQUENCE [LARGE SCALE GENOMIC DNA]</scope>
    <source>
        <strain evidence="7">SpSt-468</strain>
    </source>
</reference>
<dbReference type="PANTHER" id="PTHR43084">
    <property type="entry name" value="PERSULFIDE DIOXYGENASE ETHE1"/>
    <property type="match status" value="1"/>
</dbReference>
<name>A0A7C3J492_9CREN</name>
<dbReference type="Pfam" id="PF00753">
    <property type="entry name" value="Lactamase_B"/>
    <property type="match status" value="2"/>
</dbReference>
<feature type="domain" description="Metallo-beta-lactamase" evidence="6">
    <location>
        <begin position="11"/>
        <end position="168"/>
    </location>
</feature>
<dbReference type="GO" id="GO:0050313">
    <property type="term" value="F:sulfur dioxygenase activity"/>
    <property type="evidence" value="ECO:0007669"/>
    <property type="project" value="TreeGrafter"/>
</dbReference>
<keyword evidence="4 7" id="KW-0378">Hydrolase</keyword>
<evidence type="ECO:0000256" key="5">
    <source>
        <dbReference type="ARBA" id="ARBA00022833"/>
    </source>
</evidence>
<dbReference type="InterPro" id="IPR036866">
    <property type="entry name" value="RibonucZ/Hydroxyglut_hydro"/>
</dbReference>
<dbReference type="GO" id="GO:0046872">
    <property type="term" value="F:metal ion binding"/>
    <property type="evidence" value="ECO:0007669"/>
    <property type="project" value="UniProtKB-KW"/>
</dbReference>
<dbReference type="GO" id="GO:0016787">
    <property type="term" value="F:hydrolase activity"/>
    <property type="evidence" value="ECO:0007669"/>
    <property type="project" value="UniProtKB-KW"/>
</dbReference>
<keyword evidence="3" id="KW-0479">Metal-binding</keyword>
<comment type="caution">
    <text evidence="7">The sequence shown here is derived from an EMBL/GenBank/DDBJ whole genome shotgun (WGS) entry which is preliminary data.</text>
</comment>
<dbReference type="PANTHER" id="PTHR43084:SF1">
    <property type="entry name" value="PERSULFIDE DIOXYGENASE ETHE1, MITOCHONDRIAL"/>
    <property type="match status" value="1"/>
</dbReference>
<evidence type="ECO:0000259" key="6">
    <source>
        <dbReference type="SMART" id="SM00849"/>
    </source>
</evidence>
<evidence type="ECO:0000256" key="4">
    <source>
        <dbReference type="ARBA" id="ARBA00022801"/>
    </source>
</evidence>
<sequence>MIVRQIKEHGDNFSYVLFDEVSKEGAVIDPSYNAQPIIDLVRHEGINVKYIIATHSHNDHVAGVSELKGQLNARVAAFRDSPIEKEVELTHGSVLRIGKESLKVIYTPGHSKDSISILARGAIFTGDTLFVGECGRTDLYDGDPKQMYSSLFFELMSLDDDILVYPGHDYGKKPFSTIGEERKSNYTLRRRSLDEFIRFMNEP</sequence>
<dbReference type="AlphaFoldDB" id="A0A7C3J492"/>
<dbReference type="CDD" id="cd07723">
    <property type="entry name" value="hydroxyacylglutathione_hydrolase_MBL-fold"/>
    <property type="match status" value="1"/>
</dbReference>
<evidence type="ECO:0000256" key="1">
    <source>
        <dbReference type="ARBA" id="ARBA00001947"/>
    </source>
</evidence>
<evidence type="ECO:0000256" key="3">
    <source>
        <dbReference type="ARBA" id="ARBA00022723"/>
    </source>
</evidence>
<evidence type="ECO:0000313" key="7">
    <source>
        <dbReference type="EMBL" id="HFK20973.1"/>
    </source>
</evidence>
<dbReference type="SMART" id="SM00849">
    <property type="entry name" value="Lactamase_B"/>
    <property type="match status" value="1"/>
</dbReference>
<dbReference type="InterPro" id="IPR051682">
    <property type="entry name" value="Mito_Persulfide_Diox"/>
</dbReference>
<dbReference type="GO" id="GO:0006749">
    <property type="term" value="P:glutathione metabolic process"/>
    <property type="evidence" value="ECO:0007669"/>
    <property type="project" value="TreeGrafter"/>
</dbReference>
<accession>A0A7C3J492</accession>
<gene>
    <name evidence="7" type="ORF">ENS19_06835</name>
</gene>
<proteinExistence type="inferred from homology"/>